<proteinExistence type="predicted"/>
<dbReference type="AlphaFoldDB" id="A0A371HX41"/>
<protein>
    <recommendedName>
        <fullName evidence="3">Copia protein</fullName>
    </recommendedName>
</protein>
<gene>
    <name evidence="1" type="ORF">CR513_08553</name>
</gene>
<dbReference type="OrthoDB" id="1412287at2759"/>
<evidence type="ECO:0000313" key="1">
    <source>
        <dbReference type="EMBL" id="RDY07352.1"/>
    </source>
</evidence>
<dbReference type="EMBL" id="QJKJ01001488">
    <property type="protein sequence ID" value="RDY07352.1"/>
    <property type="molecule type" value="Genomic_DNA"/>
</dbReference>
<feature type="non-terminal residue" evidence="1">
    <location>
        <position position="1"/>
    </location>
</feature>
<comment type="caution">
    <text evidence="1">The sequence shown here is derived from an EMBL/GenBank/DDBJ whole genome shotgun (WGS) entry which is preliminary data.</text>
</comment>
<dbReference type="Proteomes" id="UP000257109">
    <property type="component" value="Unassembled WGS sequence"/>
</dbReference>
<accession>A0A371HX41</accession>
<keyword evidence="2" id="KW-1185">Reference proteome</keyword>
<sequence>MVALSSCKTEYVVASMSACQLVWETKVNESRAINFLVNNKSTTNLSKHLILYGRSKHQRNDELIYYNIDVHVAKILTKPSKQV</sequence>
<name>A0A371HX41_MUCPR</name>
<organism evidence="1 2">
    <name type="scientific">Mucuna pruriens</name>
    <name type="common">Velvet bean</name>
    <name type="synonym">Dolichos pruriens</name>
    <dbReference type="NCBI Taxonomy" id="157652"/>
    <lineage>
        <taxon>Eukaryota</taxon>
        <taxon>Viridiplantae</taxon>
        <taxon>Streptophyta</taxon>
        <taxon>Embryophyta</taxon>
        <taxon>Tracheophyta</taxon>
        <taxon>Spermatophyta</taxon>
        <taxon>Magnoliopsida</taxon>
        <taxon>eudicotyledons</taxon>
        <taxon>Gunneridae</taxon>
        <taxon>Pentapetalae</taxon>
        <taxon>rosids</taxon>
        <taxon>fabids</taxon>
        <taxon>Fabales</taxon>
        <taxon>Fabaceae</taxon>
        <taxon>Papilionoideae</taxon>
        <taxon>50 kb inversion clade</taxon>
        <taxon>NPAAA clade</taxon>
        <taxon>indigoferoid/millettioid clade</taxon>
        <taxon>Phaseoleae</taxon>
        <taxon>Mucuna</taxon>
    </lineage>
</organism>
<evidence type="ECO:0000313" key="2">
    <source>
        <dbReference type="Proteomes" id="UP000257109"/>
    </source>
</evidence>
<reference evidence="1" key="1">
    <citation type="submission" date="2018-05" db="EMBL/GenBank/DDBJ databases">
        <title>Draft genome of Mucuna pruriens seed.</title>
        <authorList>
            <person name="Nnadi N.E."/>
            <person name="Vos R."/>
            <person name="Hasami M.H."/>
            <person name="Devisetty U.K."/>
            <person name="Aguiy J.C."/>
        </authorList>
    </citation>
    <scope>NUCLEOTIDE SEQUENCE [LARGE SCALE GENOMIC DNA]</scope>
    <source>
        <strain evidence="1">JCA_2017</strain>
    </source>
</reference>
<evidence type="ECO:0008006" key="3">
    <source>
        <dbReference type="Google" id="ProtNLM"/>
    </source>
</evidence>